<dbReference type="Proteomes" id="UP000244496">
    <property type="component" value="Chromosome"/>
</dbReference>
<evidence type="ECO:0000313" key="3">
    <source>
        <dbReference type="EMBL" id="AWB47282.1"/>
    </source>
</evidence>
<dbReference type="PANTHER" id="PTHR38463">
    <property type="entry name" value="STRESS RESPONSE PROTEIN YSNF"/>
    <property type="match status" value="1"/>
</dbReference>
<dbReference type="Pfam" id="PF09557">
    <property type="entry name" value="DUF2382"/>
    <property type="match status" value="1"/>
</dbReference>
<feature type="domain" description="DUF2382" evidence="2">
    <location>
        <begin position="215"/>
        <end position="324"/>
    </location>
</feature>
<dbReference type="RefSeq" id="WP_108434111.1">
    <property type="nucleotide sequence ID" value="NZ_CP028918.1"/>
</dbReference>
<dbReference type="InterPro" id="IPR019060">
    <property type="entry name" value="DUF2382"/>
</dbReference>
<dbReference type="InterPro" id="IPR052967">
    <property type="entry name" value="Stress_Response_Assoc"/>
</dbReference>
<dbReference type="OrthoDB" id="7204249at2"/>
<gene>
    <name evidence="3" type="ORF">HYN69_01070</name>
</gene>
<dbReference type="KEGG" id="geh:HYN69_01070"/>
<dbReference type="EMBL" id="CP028918">
    <property type="protein sequence ID" value="AWB47282.1"/>
    <property type="molecule type" value="Genomic_DNA"/>
</dbReference>
<name>A0A2S0UHI6_9RHOB</name>
<feature type="compositionally biased region" description="Basic and acidic residues" evidence="1">
    <location>
        <begin position="303"/>
        <end position="329"/>
    </location>
</feature>
<feature type="compositionally biased region" description="Low complexity" evidence="1">
    <location>
        <begin position="192"/>
        <end position="207"/>
    </location>
</feature>
<feature type="region of interest" description="Disordered" evidence="1">
    <location>
        <begin position="182"/>
        <end position="213"/>
    </location>
</feature>
<evidence type="ECO:0000313" key="4">
    <source>
        <dbReference type="Proteomes" id="UP000244496"/>
    </source>
</evidence>
<feature type="compositionally biased region" description="Acidic residues" evidence="1">
    <location>
        <begin position="346"/>
        <end position="358"/>
    </location>
</feature>
<reference evidence="3 4" key="1">
    <citation type="submission" date="2018-04" db="EMBL/GenBank/DDBJ databases">
        <title>Genome sequencing of Gemmobacter.</title>
        <authorList>
            <person name="Yi H."/>
            <person name="Baek M.-G."/>
        </authorList>
    </citation>
    <scope>NUCLEOTIDE SEQUENCE [LARGE SCALE GENOMIC DNA]</scope>
    <source>
        <strain evidence="3 4">HYN0069</strain>
    </source>
</reference>
<accession>A0A2S0UHI6</accession>
<sequence length="370" mass="38988">MSDYDDGSVALGSARSTIVTGFFDSRAEAESAAERLRALGLGGQVQVTEGAGGPAMSDIEERDERGFFERLGDFLFPDEDRSTYAEGLSRGGYLVTATGLTSASYDLVMDALEEAGAVDIDERAASWRSEGWSGGAVSSDESRGLSGSAGVGAGTGYASENVGGSSYGAGAVGAGRMGSELAGEGRSGMGSSGSVSGSALGASGLRSSDSDETVPIVEERLRVGKRDTSHGRVRVRSYVVEEPVTETVRLEEERVEVDRHPVDRAVGAGDGDLFRERSIEAEEYREEAVVSKEARVVEEVGLRRTHDSHEETVSDTVRRTEVEIDDGRGGDSLSGGFRSSRPVSEVEAESGMDDDEIDATGLTERDVNRP</sequence>
<dbReference type="AlphaFoldDB" id="A0A2S0UHI6"/>
<protein>
    <recommendedName>
        <fullName evidence="2">DUF2382 domain-containing protein</fullName>
    </recommendedName>
</protein>
<organism evidence="3 4">
    <name type="scientific">Paragemmobacter aquarius</name>
    <dbReference type="NCBI Taxonomy" id="2169400"/>
    <lineage>
        <taxon>Bacteria</taxon>
        <taxon>Pseudomonadati</taxon>
        <taxon>Pseudomonadota</taxon>
        <taxon>Alphaproteobacteria</taxon>
        <taxon>Rhodobacterales</taxon>
        <taxon>Paracoccaceae</taxon>
        <taxon>Paragemmobacter</taxon>
    </lineage>
</organism>
<feature type="region of interest" description="Disordered" evidence="1">
    <location>
        <begin position="129"/>
        <end position="149"/>
    </location>
</feature>
<proteinExistence type="predicted"/>
<evidence type="ECO:0000259" key="2">
    <source>
        <dbReference type="Pfam" id="PF09557"/>
    </source>
</evidence>
<keyword evidence="4" id="KW-1185">Reference proteome</keyword>
<feature type="region of interest" description="Disordered" evidence="1">
    <location>
        <begin position="303"/>
        <end position="370"/>
    </location>
</feature>
<dbReference type="PANTHER" id="PTHR38463:SF1">
    <property type="entry name" value="STRESS RESPONSE PROTEIN YSNF"/>
    <property type="match status" value="1"/>
</dbReference>
<evidence type="ECO:0000256" key="1">
    <source>
        <dbReference type="SAM" id="MobiDB-lite"/>
    </source>
</evidence>